<dbReference type="InterPro" id="IPR052072">
    <property type="entry name" value="Vascular_dev_regulator"/>
</dbReference>
<evidence type="ECO:0000259" key="3">
    <source>
        <dbReference type="PROSITE" id="PS51126"/>
    </source>
</evidence>
<dbReference type="EMBL" id="VZSV01001085">
    <property type="protein sequence ID" value="NXA57578.1"/>
    <property type="molecule type" value="Genomic_DNA"/>
</dbReference>
<feature type="non-terminal residue" evidence="4">
    <location>
        <position position="394"/>
    </location>
</feature>
<evidence type="ECO:0000256" key="1">
    <source>
        <dbReference type="SAM" id="Coils"/>
    </source>
</evidence>
<dbReference type="SMART" id="SM01132">
    <property type="entry name" value="DIL"/>
    <property type="match status" value="1"/>
</dbReference>
<proteinExistence type="predicted"/>
<comment type="caution">
    <text evidence="4">The sequence shown here is derived from an EMBL/GenBank/DDBJ whole genome shotgun (WGS) entry which is preliminary data.</text>
</comment>
<dbReference type="PANTHER" id="PTHR16027">
    <property type="entry name" value="DILUTE DOMAIN-CONTAINING PROTEIN YPR089W"/>
    <property type="match status" value="1"/>
</dbReference>
<feature type="domain" description="Dilute" evidence="3">
    <location>
        <begin position="80"/>
        <end position="394"/>
    </location>
</feature>
<dbReference type="GO" id="GO:0001525">
    <property type="term" value="P:angiogenesis"/>
    <property type="evidence" value="ECO:0007669"/>
    <property type="project" value="TreeGrafter"/>
</dbReference>
<dbReference type="Pfam" id="PF01843">
    <property type="entry name" value="DIL"/>
    <property type="match status" value="1"/>
</dbReference>
<protein>
    <submittedName>
        <fullName evidence="4">RAIN protein</fullName>
    </submittedName>
</protein>
<feature type="region of interest" description="Disordered" evidence="2">
    <location>
        <begin position="96"/>
        <end position="117"/>
    </location>
</feature>
<evidence type="ECO:0000313" key="5">
    <source>
        <dbReference type="Proteomes" id="UP000531559"/>
    </source>
</evidence>
<dbReference type="Proteomes" id="UP000531559">
    <property type="component" value="Unassembled WGS sequence"/>
</dbReference>
<sequence>ERQAALRAFLESRRAELRFRPQDEEPLLREILRLADGDNGDNADGDNDGDAALAPAFLLGLCLEHSARAMEPAHLPALLARVARRVQEAAWEKIKEISDRQPENHQEPPAEAPGDAEVTSELRPLMLWLANATELLNLAQGQVLELEKELEAELDEPGQDALLAADLETCDEALGVLDEVIMSTFQQCVYYLTKTLYATLPALLDSNPFAGPSEPCAAPPPDMLSPEAASPGEVASASPSASDAVSPDTPAGLQAPLRVFAGALRVARACRLHPQLLSQTFGYLFFFCNAALFNTLMERGAAGPFFQWARAVRIRTNLDLLLDWLQAVGLGDIGAEFFRKLSATANLLCTPRGTLAKATWARLRGDYPTLTPAQLHHVLSHYQLGPGRGYPECW</sequence>
<dbReference type="GO" id="GO:0005911">
    <property type="term" value="C:cell-cell junction"/>
    <property type="evidence" value="ECO:0007669"/>
    <property type="project" value="TreeGrafter"/>
</dbReference>
<reference evidence="4 5" key="1">
    <citation type="submission" date="2019-09" db="EMBL/GenBank/DDBJ databases">
        <title>Bird 10,000 Genomes (B10K) Project - Family phase.</title>
        <authorList>
            <person name="Zhang G."/>
        </authorList>
    </citation>
    <scope>NUCLEOTIDE SEQUENCE [LARGE SCALE GENOMIC DNA]</scope>
    <source>
        <strain evidence="4">B10K-MSB-01</strain>
    </source>
</reference>
<organism evidence="4 5">
    <name type="scientific">Nothocercus julius</name>
    <dbReference type="NCBI Taxonomy" id="2585813"/>
    <lineage>
        <taxon>Eukaryota</taxon>
        <taxon>Metazoa</taxon>
        <taxon>Chordata</taxon>
        <taxon>Craniata</taxon>
        <taxon>Vertebrata</taxon>
        <taxon>Euteleostomi</taxon>
        <taxon>Archelosauria</taxon>
        <taxon>Archosauria</taxon>
        <taxon>Dinosauria</taxon>
        <taxon>Saurischia</taxon>
        <taxon>Theropoda</taxon>
        <taxon>Coelurosauria</taxon>
        <taxon>Aves</taxon>
        <taxon>Palaeognathae</taxon>
        <taxon>Tinamiformes</taxon>
        <taxon>Tinamidae</taxon>
        <taxon>Nothocercus</taxon>
    </lineage>
</organism>
<feature type="region of interest" description="Disordered" evidence="2">
    <location>
        <begin position="214"/>
        <end position="249"/>
    </location>
</feature>
<accession>A0A7K7WW62</accession>
<name>A0A7K7WW62_9AVES</name>
<evidence type="ECO:0000313" key="4">
    <source>
        <dbReference type="EMBL" id="NXA57578.1"/>
    </source>
</evidence>
<dbReference type="PROSITE" id="PS51126">
    <property type="entry name" value="DILUTE"/>
    <property type="match status" value="1"/>
</dbReference>
<feature type="compositionally biased region" description="Basic and acidic residues" evidence="2">
    <location>
        <begin position="96"/>
        <end position="108"/>
    </location>
</feature>
<feature type="coiled-coil region" evidence="1">
    <location>
        <begin position="129"/>
        <end position="156"/>
    </location>
</feature>
<feature type="compositionally biased region" description="Low complexity" evidence="2">
    <location>
        <begin position="234"/>
        <end position="249"/>
    </location>
</feature>
<evidence type="ECO:0000256" key="2">
    <source>
        <dbReference type="SAM" id="MobiDB-lite"/>
    </source>
</evidence>
<dbReference type="AlphaFoldDB" id="A0A7K7WW62"/>
<keyword evidence="5" id="KW-1185">Reference proteome</keyword>
<keyword evidence="1" id="KW-0175">Coiled coil</keyword>
<gene>
    <name evidence="4" type="primary">Rasip1</name>
    <name evidence="4" type="ORF">NOTJUL_R14789</name>
</gene>
<dbReference type="InterPro" id="IPR002710">
    <property type="entry name" value="Dilute_dom"/>
</dbReference>
<dbReference type="PANTHER" id="PTHR16027:SF4">
    <property type="entry name" value="RAS-INTERACTING PROTEIN 1"/>
    <property type="match status" value="1"/>
</dbReference>
<dbReference type="OrthoDB" id="3908708at2759"/>
<dbReference type="GO" id="GO:0051020">
    <property type="term" value="F:GTPase binding"/>
    <property type="evidence" value="ECO:0007669"/>
    <property type="project" value="TreeGrafter"/>
</dbReference>
<dbReference type="GO" id="GO:0035024">
    <property type="term" value="P:negative regulation of Rho protein signal transduction"/>
    <property type="evidence" value="ECO:0007669"/>
    <property type="project" value="TreeGrafter"/>
</dbReference>
<feature type="non-terminal residue" evidence="4">
    <location>
        <position position="1"/>
    </location>
</feature>